<dbReference type="Gene3D" id="3.30.70.1820">
    <property type="entry name" value="L1 transposable element, RRM domain"/>
    <property type="match status" value="1"/>
</dbReference>
<dbReference type="EMBL" id="HAEF01018138">
    <property type="protein sequence ID" value="SBR59297.1"/>
    <property type="molecule type" value="Transcribed_RNA"/>
</dbReference>
<organism evidence="2">
    <name type="scientific">Nothobranchius pienaari</name>
    <dbReference type="NCBI Taxonomy" id="704102"/>
    <lineage>
        <taxon>Eukaryota</taxon>
        <taxon>Metazoa</taxon>
        <taxon>Chordata</taxon>
        <taxon>Craniata</taxon>
        <taxon>Vertebrata</taxon>
        <taxon>Euteleostomi</taxon>
        <taxon>Actinopterygii</taxon>
        <taxon>Neopterygii</taxon>
        <taxon>Teleostei</taxon>
        <taxon>Neoteleostei</taxon>
        <taxon>Acanthomorphata</taxon>
        <taxon>Ovalentaria</taxon>
        <taxon>Atherinomorphae</taxon>
        <taxon>Cyprinodontiformes</taxon>
        <taxon>Nothobranchiidae</taxon>
        <taxon>Nothobranchius</taxon>
    </lineage>
</organism>
<proteinExistence type="predicted"/>
<dbReference type="InterPro" id="IPR004244">
    <property type="entry name" value="Transposase_22"/>
</dbReference>
<name>A0A1A8MRJ2_9TELE</name>
<feature type="region of interest" description="Disordered" evidence="1">
    <location>
        <begin position="1"/>
        <end position="39"/>
    </location>
</feature>
<reference evidence="2" key="2">
    <citation type="submission" date="2016-06" db="EMBL/GenBank/DDBJ databases">
        <title>The genome of a short-lived fish provides insights into sex chromosome evolution and the genetic control of aging.</title>
        <authorList>
            <person name="Reichwald K."/>
            <person name="Felder M."/>
            <person name="Petzold A."/>
            <person name="Koch P."/>
            <person name="Groth M."/>
            <person name="Platzer M."/>
        </authorList>
    </citation>
    <scope>NUCLEOTIDE SEQUENCE</scope>
    <source>
        <tissue evidence="2">Brain</tissue>
    </source>
</reference>
<protein>
    <submittedName>
        <fullName evidence="2">Uncharacterized protein</fullName>
    </submittedName>
</protein>
<evidence type="ECO:0000256" key="1">
    <source>
        <dbReference type="SAM" id="MobiDB-lite"/>
    </source>
</evidence>
<dbReference type="AlphaFoldDB" id="A0A1A8MRJ2"/>
<reference evidence="2" key="1">
    <citation type="submission" date="2016-05" db="EMBL/GenBank/DDBJ databases">
        <authorList>
            <person name="Lavstsen T."/>
            <person name="Jespersen J.S."/>
        </authorList>
    </citation>
    <scope>NUCLEOTIDE SEQUENCE</scope>
    <source>
        <tissue evidence="2">Brain</tissue>
    </source>
</reference>
<gene>
    <name evidence="2" type="primary">BX547934.1</name>
</gene>
<dbReference type="PANTHER" id="PTHR11505">
    <property type="entry name" value="L1 TRANSPOSABLE ELEMENT-RELATED"/>
    <property type="match status" value="1"/>
</dbReference>
<evidence type="ECO:0000313" key="2">
    <source>
        <dbReference type="EMBL" id="SBR59297.1"/>
    </source>
</evidence>
<sequence length="215" mass="24593">MEAIQDISKEEKINRFHTPTENPNPKKKRGSGNQSVEDESTASAILKAVHALTVKMDEQTALLQNKLLCSLCEDQARYKRKWNLRLIGLPEKSEENVRETVIGLLTRVVPVSVDKLRDTVDTVHRLGVKGNAASSTIPRAVIIQFSLKTLRDEVWKKSKDARVCKEMNVRFREDFSKEEARTKLWPLVQEARRKGKRAFLKDGYALLDNKRVDPN</sequence>
<accession>A0A1A8MRJ2</accession>